<evidence type="ECO:0000256" key="4">
    <source>
        <dbReference type="PROSITE-ProRule" id="PRU00473"/>
    </source>
</evidence>
<keyword evidence="5" id="KW-0732">Signal</keyword>
<protein>
    <submittedName>
        <fullName evidence="7">OmpA family protein</fullName>
    </submittedName>
</protein>
<dbReference type="InterPro" id="IPR050330">
    <property type="entry name" value="Bact_OuterMem_StrucFunc"/>
</dbReference>
<comment type="subcellular location">
    <subcellularLocation>
        <location evidence="1">Cell outer membrane</location>
    </subcellularLocation>
</comment>
<feature type="domain" description="OmpA-like" evidence="6">
    <location>
        <begin position="138"/>
        <end position="261"/>
    </location>
</feature>
<dbReference type="PRINTS" id="PR01021">
    <property type="entry name" value="OMPADOMAIN"/>
</dbReference>
<evidence type="ECO:0000256" key="1">
    <source>
        <dbReference type="ARBA" id="ARBA00004442"/>
    </source>
</evidence>
<accession>A0ABU5S1K7</accession>
<dbReference type="InterPro" id="IPR006664">
    <property type="entry name" value="OMP_bac"/>
</dbReference>
<dbReference type="InterPro" id="IPR006665">
    <property type="entry name" value="OmpA-like"/>
</dbReference>
<proteinExistence type="predicted"/>
<dbReference type="Gene3D" id="3.30.1330.60">
    <property type="entry name" value="OmpA-like domain"/>
    <property type="match status" value="1"/>
</dbReference>
<gene>
    <name evidence="7" type="ORF">VB776_05405</name>
</gene>
<dbReference type="SUPFAM" id="SSF103088">
    <property type="entry name" value="OmpA-like"/>
    <property type="match status" value="1"/>
</dbReference>
<reference evidence="7 8" key="1">
    <citation type="submission" date="2023-12" db="EMBL/GenBank/DDBJ databases">
        <title>Novel species of the genus Arcicella isolated from rivers.</title>
        <authorList>
            <person name="Lu H."/>
        </authorList>
    </citation>
    <scope>NUCLEOTIDE SEQUENCE [LARGE SCALE GENOMIC DNA]</scope>
    <source>
        <strain evidence="7 8">DC2W</strain>
    </source>
</reference>
<comment type="caution">
    <text evidence="7">The sequence shown here is derived from an EMBL/GenBank/DDBJ whole genome shotgun (WGS) entry which is preliminary data.</text>
</comment>
<dbReference type="EMBL" id="JAYGIL010000005">
    <property type="protein sequence ID" value="MEA5402338.1"/>
    <property type="molecule type" value="Genomic_DNA"/>
</dbReference>
<keyword evidence="3" id="KW-0998">Cell outer membrane</keyword>
<evidence type="ECO:0000259" key="6">
    <source>
        <dbReference type="PROSITE" id="PS51123"/>
    </source>
</evidence>
<evidence type="ECO:0000313" key="8">
    <source>
        <dbReference type="Proteomes" id="UP001303899"/>
    </source>
</evidence>
<dbReference type="Proteomes" id="UP001303899">
    <property type="component" value="Unassembled WGS sequence"/>
</dbReference>
<dbReference type="CDD" id="cd07185">
    <property type="entry name" value="OmpA_C-like"/>
    <property type="match status" value="1"/>
</dbReference>
<dbReference type="RefSeq" id="WP_323326774.1">
    <property type="nucleotide sequence ID" value="NZ_JAYGIL010000005.1"/>
</dbReference>
<feature type="signal peptide" evidence="5">
    <location>
        <begin position="1"/>
        <end position="18"/>
    </location>
</feature>
<keyword evidence="2 4" id="KW-0472">Membrane</keyword>
<dbReference type="PROSITE" id="PS51123">
    <property type="entry name" value="OMPA_2"/>
    <property type="match status" value="1"/>
</dbReference>
<dbReference type="PANTHER" id="PTHR30329:SF21">
    <property type="entry name" value="LIPOPROTEIN YIAD-RELATED"/>
    <property type="match status" value="1"/>
</dbReference>
<dbReference type="Pfam" id="PF00691">
    <property type="entry name" value="OmpA"/>
    <property type="match status" value="1"/>
</dbReference>
<feature type="chain" id="PRO_5047337845" evidence="5">
    <location>
        <begin position="19"/>
        <end position="280"/>
    </location>
</feature>
<organism evidence="7 8">
    <name type="scientific">Arcicella gelida</name>
    <dbReference type="NCBI Taxonomy" id="2984195"/>
    <lineage>
        <taxon>Bacteria</taxon>
        <taxon>Pseudomonadati</taxon>
        <taxon>Bacteroidota</taxon>
        <taxon>Cytophagia</taxon>
        <taxon>Cytophagales</taxon>
        <taxon>Flectobacillaceae</taxon>
        <taxon>Arcicella</taxon>
    </lineage>
</organism>
<name>A0ABU5S1K7_9BACT</name>
<sequence>MKTIYLLLFLISLSSAFSQNTESVNKQYFHLKLKVLDVENHKSLEGTSLKLYTKNKPQEIDSSIIKNGYAIFKLEKGNEYELLVQFDEYLTQRANFNAACYLKDSSKVFCVSGIDIEHISKLSKQSNLIEASISMKRINLNDVFGVERIHYDFDKWEIRKDAWEGLNNLIQLLKDNPSIKVELGSHTDSRSDEVYNMTLSQKRADAAVNFIVKKGKIAQERIIAKGYGESQLLNHCKDGVNCSENQHALNRRTEIKVLGYKTNNKLLEQQRGTAISGARN</sequence>
<evidence type="ECO:0000313" key="7">
    <source>
        <dbReference type="EMBL" id="MEA5402338.1"/>
    </source>
</evidence>
<evidence type="ECO:0000256" key="2">
    <source>
        <dbReference type="ARBA" id="ARBA00023136"/>
    </source>
</evidence>
<evidence type="ECO:0000256" key="5">
    <source>
        <dbReference type="SAM" id="SignalP"/>
    </source>
</evidence>
<dbReference type="InterPro" id="IPR036737">
    <property type="entry name" value="OmpA-like_sf"/>
</dbReference>
<keyword evidence="8" id="KW-1185">Reference proteome</keyword>
<dbReference type="PANTHER" id="PTHR30329">
    <property type="entry name" value="STATOR ELEMENT OF FLAGELLAR MOTOR COMPLEX"/>
    <property type="match status" value="1"/>
</dbReference>
<evidence type="ECO:0000256" key="3">
    <source>
        <dbReference type="ARBA" id="ARBA00023237"/>
    </source>
</evidence>